<evidence type="ECO:0000256" key="3">
    <source>
        <dbReference type="ARBA" id="ARBA00022741"/>
    </source>
</evidence>
<dbReference type="PROSITE" id="PS50893">
    <property type="entry name" value="ABC_TRANSPORTER_2"/>
    <property type="match status" value="1"/>
</dbReference>
<dbReference type="SUPFAM" id="SSF52540">
    <property type="entry name" value="P-loop containing nucleoside triphosphate hydrolases"/>
    <property type="match status" value="1"/>
</dbReference>
<evidence type="ECO:0000256" key="4">
    <source>
        <dbReference type="ARBA" id="ARBA00022840"/>
    </source>
</evidence>
<protein>
    <submittedName>
        <fullName evidence="8">Metal ABC transporter ATP-binding protein</fullName>
    </submittedName>
</protein>
<dbReference type="Proteomes" id="UP001519924">
    <property type="component" value="Unassembled WGS sequence"/>
</dbReference>
<dbReference type="Pfam" id="PF00005">
    <property type="entry name" value="ABC_tran"/>
    <property type="match status" value="1"/>
</dbReference>
<dbReference type="InterPro" id="IPR027417">
    <property type="entry name" value="P-loop_NTPase"/>
</dbReference>
<dbReference type="PANTHER" id="PTHR42734">
    <property type="entry name" value="METAL TRANSPORT SYSTEM ATP-BINDING PROTEIN TM_0124-RELATED"/>
    <property type="match status" value="1"/>
</dbReference>
<dbReference type="InterPro" id="IPR017871">
    <property type="entry name" value="ABC_transporter-like_CS"/>
</dbReference>
<dbReference type="CDD" id="cd03235">
    <property type="entry name" value="ABC_Metallic_Cations"/>
    <property type="match status" value="1"/>
</dbReference>
<evidence type="ECO:0000313" key="8">
    <source>
        <dbReference type="EMBL" id="MBW8269911.1"/>
    </source>
</evidence>
<evidence type="ECO:0000256" key="2">
    <source>
        <dbReference type="ARBA" id="ARBA00022448"/>
    </source>
</evidence>
<dbReference type="PROSITE" id="PS00211">
    <property type="entry name" value="ABC_TRANSPORTER_1"/>
    <property type="match status" value="1"/>
</dbReference>
<keyword evidence="5" id="KW-0862">Zinc</keyword>
<feature type="domain" description="ABC transporter" evidence="7">
    <location>
        <begin position="18"/>
        <end position="250"/>
    </location>
</feature>
<reference evidence="8 9" key="1">
    <citation type="submission" date="2021-08" db="EMBL/GenBank/DDBJ databases">
        <title>Caldovatus sediminis gen. nov., sp. nov., a moderately thermophilic bacterium isolated from a hot spring.</title>
        <authorList>
            <person name="Hu C.-J."/>
            <person name="Li W.-J."/>
            <person name="Xian W.-D."/>
        </authorList>
    </citation>
    <scope>NUCLEOTIDE SEQUENCE [LARGE SCALE GENOMIC DNA]</scope>
    <source>
        <strain evidence="8 9">SYSU G05006</strain>
    </source>
</reference>
<comment type="similarity">
    <text evidence="1">Belongs to the ABC transporter superfamily.</text>
</comment>
<evidence type="ECO:0000256" key="5">
    <source>
        <dbReference type="ARBA" id="ARBA00022906"/>
    </source>
</evidence>
<dbReference type="GO" id="GO:0005524">
    <property type="term" value="F:ATP binding"/>
    <property type="evidence" value="ECO:0007669"/>
    <property type="project" value="UniProtKB-KW"/>
</dbReference>
<name>A0ABS7F2S9_9PROT</name>
<dbReference type="EMBL" id="JAHZUY010000024">
    <property type="protein sequence ID" value="MBW8269911.1"/>
    <property type="molecule type" value="Genomic_DNA"/>
</dbReference>
<gene>
    <name evidence="8" type="ORF">K1J50_10460</name>
</gene>
<keyword evidence="6" id="KW-0406">Ion transport</keyword>
<keyword evidence="5" id="KW-0864">Zinc transport</keyword>
<keyword evidence="2" id="KW-0813">Transport</keyword>
<dbReference type="PANTHER" id="PTHR42734:SF5">
    <property type="entry name" value="IRON TRANSPORT SYSTEM ATP-BINDING PROTEIN HI_0361-RELATED"/>
    <property type="match status" value="1"/>
</dbReference>
<dbReference type="Gene3D" id="3.40.50.300">
    <property type="entry name" value="P-loop containing nucleotide triphosphate hydrolases"/>
    <property type="match status" value="1"/>
</dbReference>
<evidence type="ECO:0000259" key="7">
    <source>
        <dbReference type="PROSITE" id="PS50893"/>
    </source>
</evidence>
<organism evidence="8 9">
    <name type="scientific">Caldovatus aquaticus</name>
    <dbReference type="NCBI Taxonomy" id="2865671"/>
    <lineage>
        <taxon>Bacteria</taxon>
        <taxon>Pseudomonadati</taxon>
        <taxon>Pseudomonadota</taxon>
        <taxon>Alphaproteobacteria</taxon>
        <taxon>Acetobacterales</taxon>
        <taxon>Roseomonadaceae</taxon>
        <taxon>Caldovatus</taxon>
    </lineage>
</organism>
<evidence type="ECO:0000256" key="6">
    <source>
        <dbReference type="ARBA" id="ARBA00023065"/>
    </source>
</evidence>
<dbReference type="RefSeq" id="WP_220117659.1">
    <property type="nucleotide sequence ID" value="NZ_JAHZUY010000024.1"/>
</dbReference>
<sequence>MSGSPASGASLPLPVPALSVRHLSVAYNDQPALWDVTWESPPSGLVAIVGPNGAGKSTLLKAVLGLVPRLSGEVRAFGRPIAEVRRRVGYLPQRASVDWDFPATALQVVAMGRYPRVGWIRPLPRAERERARAALAEVGMAAYADRQIGQLSGGQQQRVFLARALALEADLYLMDEPFAGVDAATERAIIEVLQRLAREGRTVIAVHHDLATAPQYFAHVLLLNVRAIAAGPMATTFTPENLARTYGGRLSLLEQAVAAALGGGVPVGGATPGGPERR</sequence>
<dbReference type="InterPro" id="IPR003593">
    <property type="entry name" value="AAA+_ATPase"/>
</dbReference>
<keyword evidence="3" id="KW-0547">Nucleotide-binding</keyword>
<evidence type="ECO:0000256" key="1">
    <source>
        <dbReference type="ARBA" id="ARBA00005417"/>
    </source>
</evidence>
<comment type="caution">
    <text evidence="8">The sequence shown here is derived from an EMBL/GenBank/DDBJ whole genome shotgun (WGS) entry which is preliminary data.</text>
</comment>
<keyword evidence="9" id="KW-1185">Reference proteome</keyword>
<evidence type="ECO:0000313" key="9">
    <source>
        <dbReference type="Proteomes" id="UP001519924"/>
    </source>
</evidence>
<keyword evidence="4 8" id="KW-0067">ATP-binding</keyword>
<proteinExistence type="inferred from homology"/>
<dbReference type="InterPro" id="IPR003439">
    <property type="entry name" value="ABC_transporter-like_ATP-bd"/>
</dbReference>
<accession>A0ABS7F2S9</accession>
<dbReference type="SMART" id="SM00382">
    <property type="entry name" value="AAA"/>
    <property type="match status" value="1"/>
</dbReference>
<dbReference type="InterPro" id="IPR050153">
    <property type="entry name" value="Metal_Ion_Import_ABC"/>
</dbReference>